<feature type="compositionally biased region" description="Polar residues" evidence="1">
    <location>
        <begin position="19"/>
        <end position="30"/>
    </location>
</feature>
<feature type="region of interest" description="Disordered" evidence="1">
    <location>
        <begin position="1"/>
        <end position="64"/>
    </location>
</feature>
<feature type="non-terminal residue" evidence="2">
    <location>
        <position position="1"/>
    </location>
</feature>
<organism evidence="2 3">
    <name type="scientific">Ensete ventricosum</name>
    <name type="common">Abyssinian banana</name>
    <name type="synonym">Musa ensete</name>
    <dbReference type="NCBI Taxonomy" id="4639"/>
    <lineage>
        <taxon>Eukaryota</taxon>
        <taxon>Viridiplantae</taxon>
        <taxon>Streptophyta</taxon>
        <taxon>Embryophyta</taxon>
        <taxon>Tracheophyta</taxon>
        <taxon>Spermatophyta</taxon>
        <taxon>Magnoliopsida</taxon>
        <taxon>Liliopsida</taxon>
        <taxon>Zingiberales</taxon>
        <taxon>Musaceae</taxon>
        <taxon>Ensete</taxon>
    </lineage>
</organism>
<evidence type="ECO:0000256" key="1">
    <source>
        <dbReference type="SAM" id="MobiDB-lite"/>
    </source>
</evidence>
<dbReference type="AlphaFoldDB" id="A0A426YU80"/>
<evidence type="ECO:0000313" key="3">
    <source>
        <dbReference type="Proteomes" id="UP000287651"/>
    </source>
</evidence>
<reference evidence="2 3" key="1">
    <citation type="journal article" date="2014" name="Agronomy (Basel)">
        <title>A Draft Genome Sequence for Ensete ventricosum, the Drought-Tolerant Tree Against Hunger.</title>
        <authorList>
            <person name="Harrison J."/>
            <person name="Moore K.A."/>
            <person name="Paszkiewicz K."/>
            <person name="Jones T."/>
            <person name="Grant M."/>
            <person name="Ambacheew D."/>
            <person name="Muzemil S."/>
            <person name="Studholme D.J."/>
        </authorList>
    </citation>
    <scope>NUCLEOTIDE SEQUENCE [LARGE SCALE GENOMIC DNA]</scope>
</reference>
<dbReference type="EMBL" id="AMZH03010183">
    <property type="protein sequence ID" value="RRT55231.1"/>
    <property type="molecule type" value="Genomic_DNA"/>
</dbReference>
<name>A0A426YU80_ENSVE</name>
<protein>
    <submittedName>
        <fullName evidence="2">Uncharacterized protein</fullName>
    </submittedName>
</protein>
<evidence type="ECO:0000313" key="2">
    <source>
        <dbReference type="EMBL" id="RRT55231.1"/>
    </source>
</evidence>
<comment type="caution">
    <text evidence="2">The sequence shown here is derived from an EMBL/GenBank/DDBJ whole genome shotgun (WGS) entry which is preliminary data.</text>
</comment>
<sequence length="103" mass="11303">TAVHTRVRAGTRPRPPVNPTSSRVTRQPSIRPSPHPIFNISRSPLPTPALKPPEKRSPPPTVSDPITLLLHAASKASFADSSLVIIMLSTMARMRSNYVRLLH</sequence>
<accession>A0A426YU80</accession>
<feature type="compositionally biased region" description="Basic residues" evidence="1">
    <location>
        <begin position="1"/>
        <end position="11"/>
    </location>
</feature>
<gene>
    <name evidence="2" type="ORF">B296_00022431</name>
</gene>
<proteinExistence type="predicted"/>
<dbReference type="Proteomes" id="UP000287651">
    <property type="component" value="Unassembled WGS sequence"/>
</dbReference>